<dbReference type="AlphaFoldDB" id="A0A080N4C1"/>
<reference evidence="9 10" key="1">
    <citation type="journal article" date="2014" name="Appl. Environ. Microbiol.">
        <title>Genomic encyclopedia of type strains of the genus Bifidobacterium.</title>
        <authorList>
            <person name="Milani C."/>
            <person name="Lugli G.A."/>
            <person name="Duranti S."/>
            <person name="Turroni F."/>
            <person name="Bottacini F."/>
            <person name="Mangifesta M."/>
            <person name="Sanchez B."/>
            <person name="Viappiani A."/>
            <person name="Mancabelli L."/>
            <person name="Taminiau B."/>
            <person name="Delcenserie V."/>
            <person name="Barrangou R."/>
            <person name="Margolles A."/>
            <person name="van Sinderen D."/>
            <person name="Ventura M."/>
        </authorList>
    </citation>
    <scope>NUCLEOTIDE SEQUENCE [LARGE SCALE GENOMIC DNA]</scope>
    <source>
        <strain evidence="9 10">DSM 19703</strain>
    </source>
</reference>
<keyword evidence="2" id="KW-1003">Cell membrane</keyword>
<dbReference type="PANTHER" id="PTHR34697">
    <property type="entry name" value="PHOSPHATIDYLGLYCEROL LYSYLTRANSFERASE"/>
    <property type="match status" value="1"/>
</dbReference>
<keyword evidence="9" id="KW-0436">Ligase</keyword>
<feature type="transmembrane region" description="Helical" evidence="7">
    <location>
        <begin position="481"/>
        <end position="505"/>
    </location>
</feature>
<dbReference type="PANTHER" id="PTHR34697:SF2">
    <property type="entry name" value="PHOSPHATIDYLGLYCEROL LYSYLTRANSFERASE"/>
    <property type="match status" value="1"/>
</dbReference>
<evidence type="ECO:0000256" key="1">
    <source>
        <dbReference type="ARBA" id="ARBA00004651"/>
    </source>
</evidence>
<feature type="domain" description="Phosphatidylglycerol lysyltransferase C-terminal" evidence="8">
    <location>
        <begin position="526"/>
        <end position="785"/>
    </location>
</feature>
<feature type="transmembrane region" description="Helical" evidence="7">
    <location>
        <begin position="349"/>
        <end position="369"/>
    </location>
</feature>
<accession>A0A080N4C1</accession>
<evidence type="ECO:0000259" key="8">
    <source>
        <dbReference type="Pfam" id="PF09924"/>
    </source>
</evidence>
<protein>
    <submittedName>
        <fullName evidence="9">Putative membrane protein</fullName>
        <ecNumber evidence="9">2.3.2.3</ecNumber>
        <ecNumber evidence="9">6.1.1.6</ecNumber>
    </submittedName>
</protein>
<feature type="compositionally biased region" description="Polar residues" evidence="6">
    <location>
        <begin position="795"/>
        <end position="818"/>
    </location>
</feature>
<dbReference type="OrthoDB" id="594838at2"/>
<dbReference type="GO" id="GO:0005886">
    <property type="term" value="C:plasma membrane"/>
    <property type="evidence" value="ECO:0007669"/>
    <property type="project" value="UniProtKB-SubCell"/>
</dbReference>
<comment type="caution">
    <text evidence="9">The sequence shown here is derived from an EMBL/GenBank/DDBJ whole genome shotgun (WGS) entry which is preliminary data.</text>
</comment>
<feature type="transmembrane region" description="Helical" evidence="7">
    <location>
        <begin position="250"/>
        <end position="268"/>
    </location>
</feature>
<keyword evidence="9" id="KW-0012">Acyltransferase</keyword>
<evidence type="ECO:0000256" key="4">
    <source>
        <dbReference type="ARBA" id="ARBA00022989"/>
    </source>
</evidence>
<feature type="domain" description="Phosphatidylglycerol lysyltransferase C-terminal" evidence="8">
    <location>
        <begin position="835"/>
        <end position="879"/>
    </location>
</feature>
<evidence type="ECO:0000256" key="6">
    <source>
        <dbReference type="SAM" id="MobiDB-lite"/>
    </source>
</evidence>
<keyword evidence="9" id="KW-0808">Transferase</keyword>
<dbReference type="EMBL" id="ATLK01000001">
    <property type="protein sequence ID" value="KFF31220.1"/>
    <property type="molecule type" value="Genomic_DNA"/>
</dbReference>
<dbReference type="eggNOG" id="COG2898">
    <property type="taxonomic scope" value="Bacteria"/>
</dbReference>
<dbReference type="EC" id="6.1.1.6" evidence="9"/>
<organism evidence="9 10">
    <name type="scientific">Bifidobacterium bombi DSM 19703</name>
    <dbReference type="NCBI Taxonomy" id="1341695"/>
    <lineage>
        <taxon>Bacteria</taxon>
        <taxon>Bacillati</taxon>
        <taxon>Actinomycetota</taxon>
        <taxon>Actinomycetes</taxon>
        <taxon>Bifidobacteriales</taxon>
        <taxon>Bifidobacteriaceae</taxon>
        <taxon>Bifidobacterium</taxon>
    </lineage>
</organism>
<proteinExistence type="predicted"/>
<dbReference type="EC" id="2.3.2.3" evidence="9"/>
<keyword evidence="10" id="KW-1185">Reference proteome</keyword>
<dbReference type="InterPro" id="IPR024320">
    <property type="entry name" value="LPG_synthase_C"/>
</dbReference>
<evidence type="ECO:0000256" key="3">
    <source>
        <dbReference type="ARBA" id="ARBA00022692"/>
    </source>
</evidence>
<keyword evidence="5 7" id="KW-0472">Membrane</keyword>
<feature type="transmembrane region" description="Helical" evidence="7">
    <location>
        <begin position="21"/>
        <end position="45"/>
    </location>
</feature>
<feature type="transmembrane region" description="Helical" evidence="7">
    <location>
        <begin position="191"/>
        <end position="207"/>
    </location>
</feature>
<evidence type="ECO:0000256" key="5">
    <source>
        <dbReference type="ARBA" id="ARBA00023136"/>
    </source>
</evidence>
<feature type="compositionally biased region" description="Basic and acidic residues" evidence="6">
    <location>
        <begin position="820"/>
        <end position="832"/>
    </location>
</feature>
<evidence type="ECO:0000313" key="10">
    <source>
        <dbReference type="Proteomes" id="UP000028730"/>
    </source>
</evidence>
<dbReference type="GO" id="GO:0004824">
    <property type="term" value="F:lysine-tRNA ligase activity"/>
    <property type="evidence" value="ECO:0007669"/>
    <property type="project" value="UniProtKB-EC"/>
</dbReference>
<evidence type="ECO:0000256" key="7">
    <source>
        <dbReference type="SAM" id="Phobius"/>
    </source>
</evidence>
<feature type="region of interest" description="Disordered" evidence="6">
    <location>
        <begin position="793"/>
        <end position="837"/>
    </location>
</feature>
<feature type="transmembrane region" description="Helical" evidence="7">
    <location>
        <begin position="318"/>
        <end position="337"/>
    </location>
</feature>
<feature type="transmembrane region" description="Helical" evidence="7">
    <location>
        <begin position="131"/>
        <end position="151"/>
    </location>
</feature>
<feature type="transmembrane region" description="Helical" evidence="7">
    <location>
        <begin position="163"/>
        <end position="179"/>
    </location>
</feature>
<dbReference type="Proteomes" id="UP000028730">
    <property type="component" value="Unassembled WGS sequence"/>
</dbReference>
<comment type="subcellular location">
    <subcellularLocation>
        <location evidence="1">Cell membrane</location>
        <topology evidence="1">Multi-pass membrane protein</topology>
    </subcellularLocation>
</comment>
<name>A0A080N4C1_9BIFI</name>
<feature type="transmembrane region" description="Helical" evidence="7">
    <location>
        <begin position="420"/>
        <end position="441"/>
    </location>
</feature>
<feature type="transmembrane region" description="Helical" evidence="7">
    <location>
        <begin position="381"/>
        <end position="399"/>
    </location>
</feature>
<evidence type="ECO:0000313" key="9">
    <source>
        <dbReference type="EMBL" id="KFF31220.1"/>
    </source>
</evidence>
<gene>
    <name evidence="9" type="ORF">BBOMB_0558</name>
</gene>
<dbReference type="Pfam" id="PF09924">
    <property type="entry name" value="LPG_synthase_C"/>
    <property type="match status" value="2"/>
</dbReference>
<keyword evidence="3 7" id="KW-0812">Transmembrane</keyword>
<dbReference type="InterPro" id="IPR051211">
    <property type="entry name" value="PG_lysyltransferase"/>
</dbReference>
<dbReference type="RefSeq" id="WP_044086729.1">
    <property type="nucleotide sequence ID" value="NZ_ATLK01000001.1"/>
</dbReference>
<dbReference type="GO" id="GO:0055091">
    <property type="term" value="P:phospholipid homeostasis"/>
    <property type="evidence" value="ECO:0007669"/>
    <property type="project" value="TreeGrafter"/>
</dbReference>
<keyword evidence="4 7" id="KW-1133">Transmembrane helix</keyword>
<dbReference type="STRING" id="1341695.BBOMB_0558"/>
<feature type="transmembrane region" description="Helical" evidence="7">
    <location>
        <begin position="97"/>
        <end position="119"/>
    </location>
</feature>
<dbReference type="GO" id="GO:0050071">
    <property type="term" value="F:phosphatidylglycerol lysyltransferase activity"/>
    <property type="evidence" value="ECO:0007669"/>
    <property type="project" value="UniProtKB-EC"/>
</dbReference>
<sequence length="922" mass="102103">MSGKVKEPSSWHILGKDLKQWMLDHAFAIGCALLFLIANIAHSIWKAAKHIHADPNGHSLSFSRTYLENHLRPGAMSPKPKEPGLISWIMHTVESLVFVHGILLLIIYFLLILVILSVAQSHLGAWRTVGTSIVTALLGSFIGLGICYLVSQTVHGWIRLDRIPILLSPLTLIIGPLMAESAFESVLWKRRIVLISYTFVGTLLLFSGNPGDYCNLAAAVVGHVMGLMMHGRDGERVHWQRGTDYEIRRLFAFVQVVLAIGPILSITSTSRFGLLTTMGLFTSSLLDGSSFVTACGANQTLHSCIIITGQHSVALLGLWLHILLPVAALGLVAWGLYHGRKAAAWTSIAVNGLVVLFTIVYYVIFPLTITTSNMETTRRYATMPAFVVTALPSLLLIIFMTRELAHFQVPTGKTRVRTGLGAMVASLIATSAVYALFALSWPSSFFPKPTVKLLALDMLRRILPLGFGGRQSTLIRPRTMAATLIGTGMTVIFWLTVLIVFIFWFRDNISPDAQDRTRANSLVELGGDSMSFMTTWEDNHYWFSPTGRSAIAYRVMHSIALTVTGPFGARDEYMRDLDDFTAYCDEHGWSPAFYAVHEDQKDALQQHGFSSIQVGTEMVIDPNAWQTRGHKWQDIRTAINKAKRDGIVDVLCTYDSAGFDVQQQIVEISEQWAQLKALPEMKFTLGGVEELRDPRVALLYAIDSKGVVLGVTSWLPTYRNGKVIGWTLDFMRHRTDSPNGIMEFLIARMAERLRDEGASDPEHAVEFMSLSAAPLAGMGEGRGKTVQIHADATGANETSMQQKKAESVTNETETQPAASKQDDRKEGPDLRNGRTSGTEIIEHALQIVADVLEPAYGFKSLFFFKRKFQPTPAPVYICYPDSSKLAQIGITVVSAYVPELKPNQVVDVLKTMTEKKDETKEK</sequence>
<evidence type="ECO:0000256" key="2">
    <source>
        <dbReference type="ARBA" id="ARBA00022475"/>
    </source>
</evidence>